<dbReference type="GO" id="GO:0016747">
    <property type="term" value="F:acyltransferase activity, transferring groups other than amino-acyl groups"/>
    <property type="evidence" value="ECO:0007669"/>
    <property type="project" value="InterPro"/>
</dbReference>
<keyword evidence="1" id="KW-0808">Transferase</keyword>
<dbReference type="EMBL" id="CM017874">
    <property type="protein sequence ID" value="KAG1334966.1"/>
    <property type="molecule type" value="Genomic_DNA"/>
</dbReference>
<evidence type="ECO:0000313" key="5">
    <source>
        <dbReference type="Proteomes" id="UP000797356"/>
    </source>
</evidence>
<reference evidence="4" key="1">
    <citation type="journal article" date="2017" name="Gigascience">
        <title>The genome draft of coconut (Cocos nucifera).</title>
        <authorList>
            <person name="Xiao Y."/>
            <person name="Xu P."/>
            <person name="Fan H."/>
            <person name="Baudouin L."/>
            <person name="Xia W."/>
            <person name="Bocs S."/>
            <person name="Xu J."/>
            <person name="Li Q."/>
            <person name="Guo A."/>
            <person name="Zhou L."/>
            <person name="Li J."/>
            <person name="Wu Y."/>
            <person name="Ma Z."/>
            <person name="Armero A."/>
            <person name="Issali A.E."/>
            <person name="Liu N."/>
            <person name="Peng M."/>
            <person name="Yang Y."/>
        </authorList>
    </citation>
    <scope>NUCLEOTIDE SEQUENCE</scope>
    <source>
        <tissue evidence="4">Spear leaf of Hainan Tall coconut</tissue>
    </source>
</reference>
<evidence type="ECO:0000256" key="2">
    <source>
        <dbReference type="SAM" id="MobiDB-lite"/>
    </source>
</evidence>
<proteinExistence type="predicted"/>
<accession>A0A8K0I3P9</accession>
<dbReference type="GO" id="GO:0016020">
    <property type="term" value="C:membrane"/>
    <property type="evidence" value="ECO:0007669"/>
    <property type="project" value="InterPro"/>
</dbReference>
<dbReference type="InterPro" id="IPR012392">
    <property type="entry name" value="3-ktacl-CoA_syn"/>
</dbReference>
<evidence type="ECO:0000313" key="4">
    <source>
        <dbReference type="EMBL" id="KAG1334966.1"/>
    </source>
</evidence>
<keyword evidence="5" id="KW-1185">Reference proteome</keyword>
<reference evidence="4" key="2">
    <citation type="submission" date="2019-07" db="EMBL/GenBank/DDBJ databases">
        <authorList>
            <person name="Yang Y."/>
            <person name="Bocs S."/>
            <person name="Baudouin L."/>
        </authorList>
    </citation>
    <scope>NUCLEOTIDE SEQUENCE</scope>
    <source>
        <tissue evidence="4">Spear leaf of Hainan Tall coconut</tissue>
    </source>
</reference>
<dbReference type="Proteomes" id="UP000797356">
    <property type="component" value="Chromosome 3"/>
</dbReference>
<gene>
    <name evidence="4" type="ORF">COCNU_03G010850</name>
</gene>
<dbReference type="Pfam" id="PF08392">
    <property type="entry name" value="FAE1_CUT1_RppA"/>
    <property type="match status" value="1"/>
</dbReference>
<dbReference type="GO" id="GO:0006633">
    <property type="term" value="P:fatty acid biosynthetic process"/>
    <property type="evidence" value="ECO:0007669"/>
    <property type="project" value="InterPro"/>
</dbReference>
<dbReference type="AlphaFoldDB" id="A0A8K0I3P9"/>
<protein>
    <recommendedName>
        <fullName evidence="3">FAE domain-containing protein</fullName>
    </recommendedName>
</protein>
<organism evidence="4 5">
    <name type="scientific">Cocos nucifera</name>
    <name type="common">Coconut palm</name>
    <dbReference type="NCBI Taxonomy" id="13894"/>
    <lineage>
        <taxon>Eukaryota</taxon>
        <taxon>Viridiplantae</taxon>
        <taxon>Streptophyta</taxon>
        <taxon>Embryophyta</taxon>
        <taxon>Tracheophyta</taxon>
        <taxon>Spermatophyta</taxon>
        <taxon>Magnoliopsida</taxon>
        <taxon>Liliopsida</taxon>
        <taxon>Arecaceae</taxon>
        <taxon>Arecoideae</taxon>
        <taxon>Cocoseae</taxon>
        <taxon>Attaleinae</taxon>
        <taxon>Cocos</taxon>
    </lineage>
</organism>
<evidence type="ECO:0000256" key="1">
    <source>
        <dbReference type="ARBA" id="ARBA00023315"/>
    </source>
</evidence>
<dbReference type="PANTHER" id="PTHR31561">
    <property type="entry name" value="3-KETOACYL-COA SYNTHASE"/>
    <property type="match status" value="1"/>
</dbReference>
<sequence>MLIPNYLFRVGSAAVLLSNRSADRRHSKYRLVHIVRTHTGPATRPFSASTRSKRTTTRSMSCSPGISWPLLEGHSGPTSPCSAFWCSPPTSRSELLLTSPSMVMTSPRSGILRSPPTLASLLTAPRTLVGGSETHDTEVACRRIRSPPTLTASLTAPRSSIWKLQLLSETKLTGLSCSHLNIITDGPARALSS</sequence>
<keyword evidence="1" id="KW-0012">Acyltransferase</keyword>
<dbReference type="InterPro" id="IPR013601">
    <property type="entry name" value="FAE1_typ3_polyketide_synth"/>
</dbReference>
<comment type="caution">
    <text evidence="4">The sequence shown here is derived from an EMBL/GenBank/DDBJ whole genome shotgun (WGS) entry which is preliminary data.</text>
</comment>
<feature type="region of interest" description="Disordered" evidence="2">
    <location>
        <begin position="42"/>
        <end position="61"/>
    </location>
</feature>
<evidence type="ECO:0000259" key="3">
    <source>
        <dbReference type="Pfam" id="PF08392"/>
    </source>
</evidence>
<name>A0A8K0I3P9_COCNU</name>
<dbReference type="OrthoDB" id="329835at2759"/>
<feature type="domain" description="FAE" evidence="3">
    <location>
        <begin position="1"/>
        <end position="52"/>
    </location>
</feature>